<keyword evidence="2" id="KW-1185">Reference proteome</keyword>
<dbReference type="Proteomes" id="UP000308652">
    <property type="component" value="Unassembled WGS sequence"/>
</dbReference>
<reference evidence="1 2" key="1">
    <citation type="journal article" date="2019" name="Nat. Ecol. Evol.">
        <title>Megaphylogeny resolves global patterns of mushroom evolution.</title>
        <authorList>
            <person name="Varga T."/>
            <person name="Krizsan K."/>
            <person name="Foldi C."/>
            <person name="Dima B."/>
            <person name="Sanchez-Garcia M."/>
            <person name="Sanchez-Ramirez S."/>
            <person name="Szollosi G.J."/>
            <person name="Szarkandi J.G."/>
            <person name="Papp V."/>
            <person name="Albert L."/>
            <person name="Andreopoulos W."/>
            <person name="Angelini C."/>
            <person name="Antonin V."/>
            <person name="Barry K.W."/>
            <person name="Bougher N.L."/>
            <person name="Buchanan P."/>
            <person name="Buyck B."/>
            <person name="Bense V."/>
            <person name="Catcheside P."/>
            <person name="Chovatia M."/>
            <person name="Cooper J."/>
            <person name="Damon W."/>
            <person name="Desjardin D."/>
            <person name="Finy P."/>
            <person name="Geml J."/>
            <person name="Haridas S."/>
            <person name="Hughes K."/>
            <person name="Justo A."/>
            <person name="Karasinski D."/>
            <person name="Kautmanova I."/>
            <person name="Kiss B."/>
            <person name="Kocsube S."/>
            <person name="Kotiranta H."/>
            <person name="LaButti K.M."/>
            <person name="Lechner B.E."/>
            <person name="Liimatainen K."/>
            <person name="Lipzen A."/>
            <person name="Lukacs Z."/>
            <person name="Mihaltcheva S."/>
            <person name="Morgado L.N."/>
            <person name="Niskanen T."/>
            <person name="Noordeloos M.E."/>
            <person name="Ohm R.A."/>
            <person name="Ortiz-Santana B."/>
            <person name="Ovrebo C."/>
            <person name="Racz N."/>
            <person name="Riley R."/>
            <person name="Savchenko A."/>
            <person name="Shiryaev A."/>
            <person name="Soop K."/>
            <person name="Spirin V."/>
            <person name="Szebenyi C."/>
            <person name="Tomsovsky M."/>
            <person name="Tulloss R.E."/>
            <person name="Uehling J."/>
            <person name="Grigoriev I.V."/>
            <person name="Vagvolgyi C."/>
            <person name="Papp T."/>
            <person name="Martin F.M."/>
            <person name="Miettinen O."/>
            <person name="Hibbett D.S."/>
            <person name="Nagy L.G."/>
        </authorList>
    </citation>
    <scope>NUCLEOTIDE SEQUENCE [LARGE SCALE GENOMIC DNA]</scope>
    <source>
        <strain evidence="1 2">CBS 166.37</strain>
    </source>
</reference>
<evidence type="ECO:0000313" key="1">
    <source>
        <dbReference type="EMBL" id="TFK32710.1"/>
    </source>
</evidence>
<dbReference type="EMBL" id="ML213666">
    <property type="protein sequence ID" value="TFK32710.1"/>
    <property type="molecule type" value="Genomic_DNA"/>
</dbReference>
<name>A0A5C3LIV3_9AGAR</name>
<gene>
    <name evidence="1" type="ORF">BDQ12DRAFT_739242</name>
</gene>
<accession>A0A5C3LIV3</accession>
<sequence length="95" mass="10641">MLLKMGHSRAHHLMLLLYSASSKVRPSLLASSSSNLILPPHHLPLRIIKYVPLDPTDDVKVYQFATILSVTYRQKSTESKIERKVDNGGLVFKAA</sequence>
<organism evidence="1 2">
    <name type="scientific">Crucibulum laeve</name>
    <dbReference type="NCBI Taxonomy" id="68775"/>
    <lineage>
        <taxon>Eukaryota</taxon>
        <taxon>Fungi</taxon>
        <taxon>Dikarya</taxon>
        <taxon>Basidiomycota</taxon>
        <taxon>Agaricomycotina</taxon>
        <taxon>Agaricomycetes</taxon>
        <taxon>Agaricomycetidae</taxon>
        <taxon>Agaricales</taxon>
        <taxon>Agaricineae</taxon>
        <taxon>Nidulariaceae</taxon>
        <taxon>Crucibulum</taxon>
    </lineage>
</organism>
<dbReference type="AlphaFoldDB" id="A0A5C3LIV3"/>
<protein>
    <submittedName>
        <fullName evidence="1">Uncharacterized protein</fullName>
    </submittedName>
</protein>
<evidence type="ECO:0000313" key="2">
    <source>
        <dbReference type="Proteomes" id="UP000308652"/>
    </source>
</evidence>
<proteinExistence type="predicted"/>